<feature type="transmembrane region" description="Helical" evidence="4">
    <location>
        <begin position="721"/>
        <end position="740"/>
    </location>
</feature>
<dbReference type="InterPro" id="IPR020845">
    <property type="entry name" value="AMP-binding_CS"/>
</dbReference>
<comment type="caution">
    <text evidence="6">The sequence shown here is derived from an EMBL/GenBank/DDBJ whole genome shotgun (WGS) entry which is preliminary data.</text>
</comment>
<dbReference type="Pfam" id="PF00550">
    <property type="entry name" value="PP-binding"/>
    <property type="match status" value="1"/>
</dbReference>
<dbReference type="Pfam" id="PF00501">
    <property type="entry name" value="AMP-binding"/>
    <property type="match status" value="1"/>
</dbReference>
<dbReference type="PROSITE" id="PS00012">
    <property type="entry name" value="PHOSPHOPANTETHEINE"/>
    <property type="match status" value="1"/>
</dbReference>
<dbReference type="FunFam" id="3.40.50.980:FF:000001">
    <property type="entry name" value="Non-ribosomal peptide synthetase"/>
    <property type="match status" value="1"/>
</dbReference>
<dbReference type="Gene3D" id="1.10.1200.10">
    <property type="entry name" value="ACP-like"/>
    <property type="match status" value="1"/>
</dbReference>
<evidence type="ECO:0000256" key="3">
    <source>
        <dbReference type="SAM" id="MobiDB-lite"/>
    </source>
</evidence>
<dbReference type="CDD" id="cd05930">
    <property type="entry name" value="A_NRPS"/>
    <property type="match status" value="1"/>
</dbReference>
<protein>
    <submittedName>
        <fullName evidence="6">Amino acid adenylation domain-containing protein</fullName>
    </submittedName>
</protein>
<dbReference type="NCBIfam" id="TIGR02353">
    <property type="entry name" value="NRPS_term_dom"/>
    <property type="match status" value="1"/>
</dbReference>
<feature type="transmembrane region" description="Helical" evidence="4">
    <location>
        <begin position="752"/>
        <end position="772"/>
    </location>
</feature>
<feature type="transmembrane region" description="Helical" evidence="4">
    <location>
        <begin position="988"/>
        <end position="1008"/>
    </location>
</feature>
<keyword evidence="7" id="KW-1185">Reference proteome</keyword>
<evidence type="ECO:0000313" key="7">
    <source>
        <dbReference type="Proteomes" id="UP000517694"/>
    </source>
</evidence>
<dbReference type="SUPFAM" id="SSF51161">
    <property type="entry name" value="Trimeric LpxA-like enzymes"/>
    <property type="match status" value="3"/>
</dbReference>
<dbReference type="InterPro" id="IPR000873">
    <property type="entry name" value="AMP-dep_synth/lig_dom"/>
</dbReference>
<dbReference type="InterPro" id="IPR012728">
    <property type="entry name" value="Pls/PosA_C"/>
</dbReference>
<evidence type="ECO:0000259" key="5">
    <source>
        <dbReference type="PROSITE" id="PS50075"/>
    </source>
</evidence>
<feature type="domain" description="Carrier" evidence="5">
    <location>
        <begin position="558"/>
        <end position="637"/>
    </location>
</feature>
<dbReference type="InterPro" id="IPR006162">
    <property type="entry name" value="Ppantetheine_attach_site"/>
</dbReference>
<evidence type="ECO:0000313" key="6">
    <source>
        <dbReference type="EMBL" id="MBC2866149.1"/>
    </source>
</evidence>
<dbReference type="GO" id="GO:0044550">
    <property type="term" value="P:secondary metabolite biosynthetic process"/>
    <property type="evidence" value="ECO:0007669"/>
    <property type="project" value="TreeGrafter"/>
</dbReference>
<dbReference type="EMBL" id="JACMHY010000005">
    <property type="protein sequence ID" value="MBC2866149.1"/>
    <property type="molecule type" value="Genomic_DNA"/>
</dbReference>
<keyword evidence="1" id="KW-0596">Phosphopantetheine</keyword>
<keyword evidence="4" id="KW-1133">Transmembrane helix</keyword>
<dbReference type="GO" id="GO:0005737">
    <property type="term" value="C:cytoplasm"/>
    <property type="evidence" value="ECO:0007669"/>
    <property type="project" value="TreeGrafter"/>
</dbReference>
<dbReference type="NCBIfam" id="TIGR01733">
    <property type="entry name" value="AA-adenyl-dom"/>
    <property type="match status" value="1"/>
</dbReference>
<feature type="compositionally biased region" description="Low complexity" evidence="3">
    <location>
        <begin position="654"/>
        <end position="685"/>
    </location>
</feature>
<dbReference type="SUPFAM" id="SSF56801">
    <property type="entry name" value="Acetyl-CoA synthetase-like"/>
    <property type="match status" value="1"/>
</dbReference>
<dbReference type="PROSITE" id="PS00455">
    <property type="entry name" value="AMP_BINDING"/>
    <property type="match status" value="1"/>
</dbReference>
<dbReference type="PANTHER" id="PTHR45527:SF1">
    <property type="entry name" value="FATTY ACID SYNTHASE"/>
    <property type="match status" value="1"/>
</dbReference>
<feature type="transmembrane region" description="Helical" evidence="4">
    <location>
        <begin position="1198"/>
        <end position="1218"/>
    </location>
</feature>
<gene>
    <name evidence="6" type="ORF">H1R13_14490</name>
</gene>
<feature type="compositionally biased region" description="Pro residues" evidence="3">
    <location>
        <begin position="686"/>
        <end position="702"/>
    </location>
</feature>
<keyword evidence="4" id="KW-0472">Membrane</keyword>
<dbReference type="FunFam" id="3.40.50.12780:FF:000012">
    <property type="entry name" value="Non-ribosomal peptide synthetase"/>
    <property type="match status" value="1"/>
</dbReference>
<keyword evidence="2" id="KW-0597">Phosphoprotein</keyword>
<proteinExistence type="predicted"/>
<dbReference type="InterPro" id="IPR011004">
    <property type="entry name" value="Trimer_LpxA-like_sf"/>
</dbReference>
<dbReference type="GO" id="GO:0043041">
    <property type="term" value="P:amino acid activation for nonribosomal peptide biosynthetic process"/>
    <property type="evidence" value="ECO:0007669"/>
    <property type="project" value="TreeGrafter"/>
</dbReference>
<dbReference type="InterPro" id="IPR045851">
    <property type="entry name" value="AMP-bd_C_sf"/>
</dbReference>
<feature type="transmembrane region" description="Helical" evidence="4">
    <location>
        <begin position="1230"/>
        <end position="1252"/>
    </location>
</feature>
<keyword evidence="4" id="KW-0812">Transmembrane</keyword>
<feature type="region of interest" description="Disordered" evidence="3">
    <location>
        <begin position="1395"/>
        <end position="1416"/>
    </location>
</feature>
<dbReference type="PROSITE" id="PS50075">
    <property type="entry name" value="CARRIER"/>
    <property type="match status" value="1"/>
</dbReference>
<feature type="transmembrane region" description="Helical" evidence="4">
    <location>
        <begin position="950"/>
        <end position="976"/>
    </location>
</feature>
<dbReference type="GO" id="GO:0031177">
    <property type="term" value="F:phosphopantetheine binding"/>
    <property type="evidence" value="ECO:0007669"/>
    <property type="project" value="TreeGrafter"/>
</dbReference>
<dbReference type="InterPro" id="IPR010071">
    <property type="entry name" value="AA_adenyl_dom"/>
</dbReference>
<dbReference type="Proteomes" id="UP000517694">
    <property type="component" value="Unassembled WGS sequence"/>
</dbReference>
<name>A0A7X1HZN6_9ACTN</name>
<feature type="region of interest" description="Disordered" evidence="3">
    <location>
        <begin position="632"/>
        <end position="705"/>
    </location>
</feature>
<feature type="compositionally biased region" description="Low complexity" evidence="3">
    <location>
        <begin position="542"/>
        <end position="554"/>
    </location>
</feature>
<evidence type="ECO:0000256" key="2">
    <source>
        <dbReference type="ARBA" id="ARBA00022553"/>
    </source>
</evidence>
<dbReference type="Gene3D" id="3.40.50.12780">
    <property type="entry name" value="N-terminal domain of ligase-like"/>
    <property type="match status" value="1"/>
</dbReference>
<reference evidence="6 7" key="1">
    <citation type="submission" date="2020-08" db="EMBL/GenBank/DDBJ databases">
        <title>Whole-Genome Sequence of French Clinical Streptomyces mexicanus Strain Q0842.</title>
        <authorList>
            <person name="Boxberger M."/>
            <person name="La Scola B."/>
        </authorList>
    </citation>
    <scope>NUCLEOTIDE SEQUENCE [LARGE SCALE GENOMIC DNA]</scope>
    <source>
        <strain evidence="6 7">Marseille-Q0842</strain>
    </source>
</reference>
<dbReference type="SUPFAM" id="SSF47336">
    <property type="entry name" value="ACP-like"/>
    <property type="match status" value="1"/>
</dbReference>
<feature type="region of interest" description="Disordered" evidence="3">
    <location>
        <begin position="527"/>
        <end position="554"/>
    </location>
</feature>
<dbReference type="Gene3D" id="3.30.300.30">
    <property type="match status" value="1"/>
</dbReference>
<evidence type="ECO:0000256" key="4">
    <source>
        <dbReference type="SAM" id="Phobius"/>
    </source>
</evidence>
<organism evidence="6 7">
    <name type="scientific">Streptomyces mexicanus</name>
    <dbReference type="NCBI Taxonomy" id="178566"/>
    <lineage>
        <taxon>Bacteria</taxon>
        <taxon>Bacillati</taxon>
        <taxon>Actinomycetota</taxon>
        <taxon>Actinomycetes</taxon>
        <taxon>Kitasatosporales</taxon>
        <taxon>Streptomycetaceae</taxon>
        <taxon>Streptomyces</taxon>
    </lineage>
</organism>
<accession>A0A7X1HZN6</accession>
<evidence type="ECO:0000256" key="1">
    <source>
        <dbReference type="ARBA" id="ARBA00022450"/>
    </source>
</evidence>
<dbReference type="InterPro" id="IPR042099">
    <property type="entry name" value="ANL_N_sf"/>
</dbReference>
<feature type="transmembrane region" description="Helical" evidence="4">
    <location>
        <begin position="1273"/>
        <end position="1296"/>
    </location>
</feature>
<dbReference type="PANTHER" id="PTHR45527">
    <property type="entry name" value="NONRIBOSOMAL PEPTIDE SYNTHETASE"/>
    <property type="match status" value="1"/>
</dbReference>
<dbReference type="InterPro" id="IPR036736">
    <property type="entry name" value="ACP-like_sf"/>
</dbReference>
<sequence>MLRSAGGGDGPHRFFEDSCDRTPRAVAVECDDRRVTYAELDARANRVAHHLRSLGMGPDSRVALLLPRSVEMYACLLGVCKAGAAFVPIDPAAPPDRVGFILRDAGAAVVLTTSALARGAAEAAGATAETGTVPRRSCRIVEIDTCAAGLARLPATRPETLASGTPDPLAYVMYTSGSSGRPKGVEIARSSICTFLRVVSRVYGIRPSDRVYQGMTISFDFSIEEIWPTWAAGATLVAGPVGPGRLGADLAEFLDRHRVTVLYCVPTLLATLPRDVPGLRSVFVGGEACPAALVERWSRPGRRLLNTYGPTEATVTATCQELRPGRPVTIGRPLPTYTAVLLDERLRPVPAGDVGEICLGGPGLARGYVGRPDLTADRFVRHALAPGDGRLYRTGDLGRLTADGEIEYLGRIDAEVKIRGYRVSLEEIDNVLLEDPGVAQAATALVPRQGGAGMPGGAAHRGNGSAGACDGGAGEPLLAAYVVRAADGRRTGDEELAARLADRLRRSLPAYMVPATLDFLDRLPVSSSGKTDRARLPRPSGRRLTAAGRTTPTTATSAVRDEREARVRDAWAAALAIPPAELPAEADFFTDLGGHSLLAAHAVSLLRERDDGVGPTLRDLYENPTVRSFTARVYAPPRAPDVRGTPEALSTSEAPDATQAPQGTQATQGTFPRRPARPRPASSPASAPPAPSRPAPRSPGPVPALRHGRARIARAGLAQGAALYALLLLLTGPLAASCAARHGRLPGWHAAGVALAVLAGYTAVRWLAPVLLARPLAAGIRPGRYPLWGRTYLRLWTLDLLLGLSPLRVVSGSPLMGPYLRLLGARVGARAAVATSVVGLPTLLRIGSDAAIGYGALLRPWQVGDGWVTVAPITIGERAYVGAHAVCAPGAELGPGAALGEQSLAGPGETIPAGARRLGSPARPVDALGPLVESMLSAADRTDRWRPRHLAAVLLGLLLLEALPVAAALPGAAFFWWARTHGGTGDALAAALLFGPVFVATVCLLVAVGKRAVLARTPAGVHPARSALGVRKWVVDKLLEHSLALTNSLYATLYTVPWLRLLGARVGRGAEVSTAAHLDPDLLTLRDGGFVADMAGVGVAAFAGDRMACAPTEVGERAFVGNAAVLPSGTRLGPGSLVGVATVPPPGPLPDGTTWLGSPALRLPVRQDSGSFPERLTFRPTRAAVLARLGIEFFRATLPMTLLATTGFGYLLALSGLAGRTGPLVTLPAAPVLCLGAMLAVVGCCALAKWVVAGRYRPRVAPLWSLFVRRTEFVTGLFEAAAVPAGVGALVGTPFLPPVLRLFGARIGRRVWLGTTYLTEFDLVEVGDDAAVGMYVSLQTHLFEDRVMKMSRVTVGPGASVGARTVVLYDAVVGGGVRLGALSLVMKGEHLPPGTAWQGLPAETDAARRRDGRGQR</sequence>
<dbReference type="Gene3D" id="2.160.10.10">
    <property type="entry name" value="Hexapeptide repeat proteins"/>
    <property type="match status" value="3"/>
</dbReference>
<dbReference type="InterPro" id="IPR009081">
    <property type="entry name" value="PP-bd_ACP"/>
</dbReference>
<feature type="compositionally biased region" description="Basic and acidic residues" evidence="3">
    <location>
        <begin position="1405"/>
        <end position="1416"/>
    </location>
</feature>